<dbReference type="AlphaFoldDB" id="A0A9D9GT79"/>
<dbReference type="Pfam" id="PF13274">
    <property type="entry name" value="SocA_Panacea"/>
    <property type="match status" value="1"/>
</dbReference>
<evidence type="ECO:0000313" key="2">
    <source>
        <dbReference type="EMBL" id="MBO8415614.1"/>
    </source>
</evidence>
<dbReference type="Proteomes" id="UP000823631">
    <property type="component" value="Unassembled WGS sequence"/>
</dbReference>
<evidence type="ECO:0000313" key="3">
    <source>
        <dbReference type="Proteomes" id="UP000823631"/>
    </source>
</evidence>
<proteinExistence type="predicted"/>
<name>A0A9D9GT79_9GAMM</name>
<evidence type="ECO:0000259" key="1">
    <source>
        <dbReference type="Pfam" id="PF13274"/>
    </source>
</evidence>
<dbReference type="EMBL" id="JADINH010000095">
    <property type="protein sequence ID" value="MBO8415614.1"/>
    <property type="molecule type" value="Genomic_DNA"/>
</dbReference>
<reference evidence="2" key="2">
    <citation type="journal article" date="2021" name="PeerJ">
        <title>Extensive microbial diversity within the chicken gut microbiome revealed by metagenomics and culture.</title>
        <authorList>
            <person name="Gilroy R."/>
            <person name="Ravi A."/>
            <person name="Getino M."/>
            <person name="Pursley I."/>
            <person name="Horton D.L."/>
            <person name="Alikhan N.F."/>
            <person name="Baker D."/>
            <person name="Gharbi K."/>
            <person name="Hall N."/>
            <person name="Watson M."/>
            <person name="Adriaenssens E.M."/>
            <person name="Foster-Nyarko E."/>
            <person name="Jarju S."/>
            <person name="Secka A."/>
            <person name="Antonio M."/>
            <person name="Oren A."/>
            <person name="Chaudhuri R.R."/>
            <person name="La Ragione R."/>
            <person name="Hildebrand F."/>
            <person name="Pallen M.J."/>
        </authorList>
    </citation>
    <scope>NUCLEOTIDE SEQUENCE</scope>
    <source>
        <strain evidence="2">17213</strain>
    </source>
</reference>
<sequence length="142" mass="16540">MKALVLAHLIINFAREQGRPVSNLQLQKLMYFCQLASYKSIGKRLIDDYCFEVWRFGPVIPGVYYQYAMYGSMPIGIHYSETEKLPAFAAKTVYFWINRWPGDLVRYAKHICSSWKQMTVANGKFPIPEEIIEREAALYSEN</sequence>
<dbReference type="InterPro" id="IPR025272">
    <property type="entry name" value="SocA_Panacea"/>
</dbReference>
<feature type="domain" description="Antitoxin SocA-like Panacea" evidence="1">
    <location>
        <begin position="26"/>
        <end position="80"/>
    </location>
</feature>
<gene>
    <name evidence="2" type="ORF">IAB19_04450</name>
</gene>
<comment type="caution">
    <text evidence="2">The sequence shown here is derived from an EMBL/GenBank/DDBJ whole genome shotgun (WGS) entry which is preliminary data.</text>
</comment>
<protein>
    <submittedName>
        <fullName evidence="2">DUF4065 domain-containing protein</fullName>
    </submittedName>
</protein>
<organism evidence="2 3">
    <name type="scientific">Candidatus Avisuccinivibrio stercorigallinarum</name>
    <dbReference type="NCBI Taxonomy" id="2840704"/>
    <lineage>
        <taxon>Bacteria</taxon>
        <taxon>Pseudomonadati</taxon>
        <taxon>Pseudomonadota</taxon>
        <taxon>Gammaproteobacteria</taxon>
        <taxon>Aeromonadales</taxon>
        <taxon>Succinivibrionaceae</taxon>
        <taxon>Succinivibrionaceae incertae sedis</taxon>
        <taxon>Candidatus Avisuccinivibrio</taxon>
    </lineage>
</organism>
<accession>A0A9D9GT79</accession>
<reference evidence="2" key="1">
    <citation type="submission" date="2020-10" db="EMBL/GenBank/DDBJ databases">
        <authorList>
            <person name="Gilroy R."/>
        </authorList>
    </citation>
    <scope>NUCLEOTIDE SEQUENCE</scope>
    <source>
        <strain evidence="2">17213</strain>
    </source>
</reference>